<dbReference type="EMBL" id="JABEQY010000047">
    <property type="protein sequence ID" value="NNH67786.1"/>
    <property type="molecule type" value="Genomic_DNA"/>
</dbReference>
<proteinExistence type="predicted"/>
<dbReference type="AlphaFoldDB" id="A0A7Y2RB84"/>
<name>A0A7Y2RB84_9HYPH</name>
<evidence type="ECO:0000313" key="1">
    <source>
        <dbReference type="EMBL" id="NNH67786.1"/>
    </source>
</evidence>
<gene>
    <name evidence="1" type="ORF">HLI17_31800</name>
</gene>
<protein>
    <submittedName>
        <fullName evidence="1">Uncharacterized protein</fullName>
    </submittedName>
</protein>
<dbReference type="RefSeq" id="WP_170282849.1">
    <property type="nucleotide sequence ID" value="NZ_JABEQY010000047.1"/>
</dbReference>
<comment type="caution">
    <text evidence="1">The sequence shown here is derived from an EMBL/GenBank/DDBJ whole genome shotgun (WGS) entry which is preliminary data.</text>
</comment>
<organism evidence="1 2">
    <name type="scientific">Rhizobium laguerreae</name>
    <dbReference type="NCBI Taxonomy" id="1076926"/>
    <lineage>
        <taxon>Bacteria</taxon>
        <taxon>Pseudomonadati</taxon>
        <taxon>Pseudomonadota</taxon>
        <taxon>Alphaproteobacteria</taxon>
        <taxon>Hyphomicrobiales</taxon>
        <taxon>Rhizobiaceae</taxon>
        <taxon>Rhizobium/Agrobacterium group</taxon>
        <taxon>Rhizobium</taxon>
    </lineage>
</organism>
<evidence type="ECO:0000313" key="2">
    <source>
        <dbReference type="Proteomes" id="UP000530654"/>
    </source>
</evidence>
<sequence>MSEIKHTPTPWGLCYHLRSPEHDAACTCGYRGSIWSADGEYIVLEMGSSPDVDGTGTAQGYTQPQADRPTQLADAAFIVEAVNSHASLTEERDRLREENARLLAFVRSFKFTCVEDIFYKDCYLNIVEPDSASFRLGNGSQFSLFIGKLEERRAALSPPTAEGV</sequence>
<dbReference type="Proteomes" id="UP000530654">
    <property type="component" value="Unassembled WGS sequence"/>
</dbReference>
<reference evidence="1 2" key="1">
    <citation type="submission" date="2020-04" db="EMBL/GenBank/DDBJ databases">
        <title>Rhizobium bacterial biofertilizers improve the content of phenolic compounds of Lactuca sativa L. under non-saline and saline-stress conditions.</title>
        <authorList>
            <person name="Ayuso-Calles M."/>
            <person name="Garcia-Estevez I."/>
            <person name="Jimenez-Gomez A."/>
            <person name="Flores-Felix J.D."/>
            <person name="Escribano-Bailon M."/>
            <person name="Rivas R."/>
        </authorList>
    </citation>
    <scope>NUCLEOTIDE SEQUENCE [LARGE SCALE GENOMIC DNA]</scope>
    <source>
        <strain evidence="1 2">GPTR02</strain>
    </source>
</reference>
<accession>A0A7Y2RB84</accession>